<sequence length="16" mass="1970">MLIVNEITFAFFFFCK</sequence>
<dbReference type="AlphaFoldDB" id="A0A0E9TFA2"/>
<reference evidence="1" key="2">
    <citation type="journal article" date="2015" name="Fish Shellfish Immunol.">
        <title>Early steps in the European eel (Anguilla anguilla)-Vibrio vulnificus interaction in the gills: Role of the RtxA13 toxin.</title>
        <authorList>
            <person name="Callol A."/>
            <person name="Pajuelo D."/>
            <person name="Ebbesson L."/>
            <person name="Teles M."/>
            <person name="MacKenzie S."/>
            <person name="Amaro C."/>
        </authorList>
    </citation>
    <scope>NUCLEOTIDE SEQUENCE</scope>
</reference>
<proteinExistence type="predicted"/>
<organism evidence="1">
    <name type="scientific">Anguilla anguilla</name>
    <name type="common">European freshwater eel</name>
    <name type="synonym">Muraena anguilla</name>
    <dbReference type="NCBI Taxonomy" id="7936"/>
    <lineage>
        <taxon>Eukaryota</taxon>
        <taxon>Metazoa</taxon>
        <taxon>Chordata</taxon>
        <taxon>Craniata</taxon>
        <taxon>Vertebrata</taxon>
        <taxon>Euteleostomi</taxon>
        <taxon>Actinopterygii</taxon>
        <taxon>Neopterygii</taxon>
        <taxon>Teleostei</taxon>
        <taxon>Anguilliformes</taxon>
        <taxon>Anguillidae</taxon>
        <taxon>Anguilla</taxon>
    </lineage>
</organism>
<evidence type="ECO:0000313" key="1">
    <source>
        <dbReference type="EMBL" id="JAH52147.1"/>
    </source>
</evidence>
<protein>
    <submittedName>
        <fullName evidence="1">Uncharacterized protein</fullName>
    </submittedName>
</protein>
<reference evidence="1" key="1">
    <citation type="submission" date="2014-11" db="EMBL/GenBank/DDBJ databases">
        <authorList>
            <person name="Amaro Gonzalez C."/>
        </authorList>
    </citation>
    <scope>NUCLEOTIDE SEQUENCE</scope>
</reference>
<name>A0A0E9TFA2_ANGAN</name>
<dbReference type="EMBL" id="GBXM01056430">
    <property type="protein sequence ID" value="JAH52147.1"/>
    <property type="molecule type" value="Transcribed_RNA"/>
</dbReference>
<accession>A0A0E9TFA2</accession>